<evidence type="ECO:0000259" key="11">
    <source>
        <dbReference type="PROSITE" id="PS50885"/>
    </source>
</evidence>
<keyword evidence="4 9" id="KW-0472">Membrane</keyword>
<dbReference type="PROSITE" id="PS50885">
    <property type="entry name" value="HAMP"/>
    <property type="match status" value="1"/>
</dbReference>
<evidence type="ECO:0000259" key="10">
    <source>
        <dbReference type="PROSITE" id="PS50111"/>
    </source>
</evidence>
<dbReference type="SUPFAM" id="SSF58104">
    <property type="entry name" value="Methyl-accepting chemotaxis protein (MCP) signaling domain"/>
    <property type="match status" value="1"/>
</dbReference>
<proteinExistence type="inferred from homology"/>
<feature type="domain" description="HAMP" evidence="11">
    <location>
        <begin position="345"/>
        <end position="400"/>
    </location>
</feature>
<dbReference type="Gene3D" id="1.10.287.950">
    <property type="entry name" value="Methyl-accepting chemotaxis protein"/>
    <property type="match status" value="1"/>
</dbReference>
<sequence length="676" mass="73538">MKHFFRKRSVGLQLKLGMLCCLTIAFAVIASLVFHNAQQALLTQTYQEQQSKLDAIATTVAGQYDAYVSTTKVLNSTLQNGYLGGLEVSTESVDYAGHSIRNIEQYGLPLVNNHDIFDTFTADTGAIGQLYSLSDKQWVAIAGSSAQNGSTDVDQPILSRDFSGYSNLMAGKPFVDQENRAGQAFLVYYQPLFDRAKQPAAVLSVALSVEKATQQILSSLKEIHWGKTGDTLVVDRHQDTLGNLLLGSLGDSSTFFNFVDGHGNQPFASLTNASRGLLTIDAPQGQDVQQRLVIYTAVKGWNWLLVGGTWVNEVTEQSRELLLLIIGVAVTVGIATYAVMTWLIQRLLGPLRAVTQYMHRLEQGEVCLSIPQDADAGNNEMTQLLNSVSQMAGRLADLVGQIRQSSVTVENQSTDVATDAQRNLQQSQEQQQQVEQVVTAIEEMATSADSVAQQVDTIVASVVQANQDIGSGSQLVGSVSIAMEHLHHQLEQTHQSITVVDSNSEQIQQVTTMINEIAEQTNLLALNAAIEAARAGEQGRGFAVVADEVRTLAHRTQTSVKSVEDIITTLRQSTQKTVKLTQQSQQQADDVYRQSQQAGETLAAIASQVNTITDQTQAIATTVEEQANVSQLVAANASDINDLNLKNQKTSQQTVQSAQSLLQEAHQLQSQVAYFR</sequence>
<protein>
    <submittedName>
        <fullName evidence="12">Methyl-accepting chemotaxis protein</fullName>
    </submittedName>
</protein>
<dbReference type="SMART" id="SM00283">
    <property type="entry name" value="MA"/>
    <property type="match status" value="1"/>
</dbReference>
<gene>
    <name evidence="12" type="ORF">LDJ79_11035</name>
</gene>
<evidence type="ECO:0000256" key="5">
    <source>
        <dbReference type="ARBA" id="ARBA00023224"/>
    </source>
</evidence>
<evidence type="ECO:0000256" key="6">
    <source>
        <dbReference type="ARBA" id="ARBA00029447"/>
    </source>
</evidence>
<comment type="similarity">
    <text evidence="6">Belongs to the methyl-accepting chemotaxis (MCP) protein family.</text>
</comment>
<feature type="transmembrane region" description="Helical" evidence="9">
    <location>
        <begin position="321"/>
        <end position="344"/>
    </location>
</feature>
<organism evidence="12 13">
    <name type="scientific">Vibrio tritonius</name>
    <dbReference type="NCBI Taxonomy" id="1435069"/>
    <lineage>
        <taxon>Bacteria</taxon>
        <taxon>Pseudomonadati</taxon>
        <taxon>Pseudomonadota</taxon>
        <taxon>Gammaproteobacteria</taxon>
        <taxon>Vibrionales</taxon>
        <taxon>Vibrionaceae</taxon>
        <taxon>Vibrio</taxon>
    </lineage>
</organism>
<evidence type="ECO:0000256" key="4">
    <source>
        <dbReference type="ARBA" id="ARBA00023136"/>
    </source>
</evidence>
<keyword evidence="13" id="KW-1185">Reference proteome</keyword>
<dbReference type="Proteomes" id="UP001199044">
    <property type="component" value="Unassembled WGS sequence"/>
</dbReference>
<keyword evidence="2 9" id="KW-0812">Transmembrane</keyword>
<keyword evidence="5 7" id="KW-0807">Transducer</keyword>
<evidence type="ECO:0000256" key="1">
    <source>
        <dbReference type="ARBA" id="ARBA00004141"/>
    </source>
</evidence>
<keyword evidence="8" id="KW-0175">Coiled coil</keyword>
<dbReference type="InterPro" id="IPR033462">
    <property type="entry name" value="Cache_3-Cache_2"/>
</dbReference>
<dbReference type="PANTHER" id="PTHR32089:SF119">
    <property type="entry name" value="METHYL-ACCEPTING CHEMOTAXIS PROTEIN CTPL"/>
    <property type="match status" value="1"/>
</dbReference>
<dbReference type="InterPro" id="IPR003660">
    <property type="entry name" value="HAMP_dom"/>
</dbReference>
<dbReference type="PROSITE" id="PS50111">
    <property type="entry name" value="CHEMOTAXIS_TRANSDUC_2"/>
    <property type="match status" value="1"/>
</dbReference>
<evidence type="ECO:0000256" key="8">
    <source>
        <dbReference type="SAM" id="Coils"/>
    </source>
</evidence>
<evidence type="ECO:0000313" key="12">
    <source>
        <dbReference type="EMBL" id="MCA2016646.1"/>
    </source>
</evidence>
<comment type="subcellular location">
    <subcellularLocation>
        <location evidence="1">Membrane</location>
        <topology evidence="1">Multi-pass membrane protein</topology>
    </subcellularLocation>
</comment>
<dbReference type="PANTHER" id="PTHR32089">
    <property type="entry name" value="METHYL-ACCEPTING CHEMOTAXIS PROTEIN MCPB"/>
    <property type="match status" value="1"/>
</dbReference>
<dbReference type="Pfam" id="PF17201">
    <property type="entry name" value="Cache_3-Cache_2"/>
    <property type="match status" value="1"/>
</dbReference>
<dbReference type="Pfam" id="PF00015">
    <property type="entry name" value="MCPsignal"/>
    <property type="match status" value="1"/>
</dbReference>
<dbReference type="Gene3D" id="3.30.450.20">
    <property type="entry name" value="PAS domain"/>
    <property type="match status" value="1"/>
</dbReference>
<keyword evidence="3 9" id="KW-1133">Transmembrane helix</keyword>
<dbReference type="EMBL" id="JAIWIU010000067">
    <property type="protein sequence ID" value="MCA2016646.1"/>
    <property type="molecule type" value="Genomic_DNA"/>
</dbReference>
<name>A0ABS7YLT5_9VIBR</name>
<reference evidence="13" key="1">
    <citation type="submission" date="2023-07" db="EMBL/GenBank/DDBJ databases">
        <title>Molecular identification of indigenous halophilic bacteria isolated from red sea cost, biodegradation of synthetic dyes and assessment of degraded metabolite toxicity.</title>
        <authorList>
            <person name="Chaieb K."/>
            <person name="Altayb H.N."/>
        </authorList>
    </citation>
    <scope>NUCLEOTIDE SEQUENCE [LARGE SCALE GENOMIC DNA]</scope>
    <source>
        <strain evidence="13">K20</strain>
    </source>
</reference>
<evidence type="ECO:0000256" key="2">
    <source>
        <dbReference type="ARBA" id="ARBA00022692"/>
    </source>
</evidence>
<evidence type="ECO:0000256" key="9">
    <source>
        <dbReference type="SAM" id="Phobius"/>
    </source>
</evidence>
<evidence type="ECO:0000256" key="7">
    <source>
        <dbReference type="PROSITE-ProRule" id="PRU00284"/>
    </source>
</evidence>
<feature type="coiled-coil region" evidence="8">
    <location>
        <begin position="417"/>
        <end position="444"/>
    </location>
</feature>
<feature type="domain" description="Methyl-accepting transducer" evidence="10">
    <location>
        <begin position="405"/>
        <end position="641"/>
    </location>
</feature>
<comment type="caution">
    <text evidence="12">The sequence shown here is derived from an EMBL/GenBank/DDBJ whole genome shotgun (WGS) entry which is preliminary data.</text>
</comment>
<evidence type="ECO:0000313" key="13">
    <source>
        <dbReference type="Proteomes" id="UP001199044"/>
    </source>
</evidence>
<dbReference type="RefSeq" id="WP_225250612.1">
    <property type="nucleotide sequence ID" value="NZ_JAIWIU010000067.1"/>
</dbReference>
<dbReference type="InterPro" id="IPR004089">
    <property type="entry name" value="MCPsignal_dom"/>
</dbReference>
<dbReference type="SMART" id="SM00304">
    <property type="entry name" value="HAMP"/>
    <property type="match status" value="1"/>
</dbReference>
<dbReference type="CDD" id="cd11386">
    <property type="entry name" value="MCP_signal"/>
    <property type="match status" value="1"/>
</dbReference>
<accession>A0ABS7YLT5</accession>
<evidence type="ECO:0000256" key="3">
    <source>
        <dbReference type="ARBA" id="ARBA00022989"/>
    </source>
</evidence>